<feature type="compositionally biased region" description="Low complexity" evidence="1">
    <location>
        <begin position="35"/>
        <end position="54"/>
    </location>
</feature>
<dbReference type="Proteomes" id="UP001159641">
    <property type="component" value="Unassembled WGS sequence"/>
</dbReference>
<sequence>MAGARRLRAEGGSITHARAEGGSTTPADGTEGGSTTPAGGRTGREGAAAAAQRGELSNFHVDPLTSRTVSIPVTVTVTAFSLPRPPNCLPSADPVPRGVPALFGYELSCGGTLHTDMYEERL</sequence>
<organism evidence="2 3">
    <name type="scientific">Eschrichtius robustus</name>
    <name type="common">California gray whale</name>
    <name type="synonym">Eschrichtius gibbosus</name>
    <dbReference type="NCBI Taxonomy" id="9764"/>
    <lineage>
        <taxon>Eukaryota</taxon>
        <taxon>Metazoa</taxon>
        <taxon>Chordata</taxon>
        <taxon>Craniata</taxon>
        <taxon>Vertebrata</taxon>
        <taxon>Euteleostomi</taxon>
        <taxon>Mammalia</taxon>
        <taxon>Eutheria</taxon>
        <taxon>Laurasiatheria</taxon>
        <taxon>Artiodactyla</taxon>
        <taxon>Whippomorpha</taxon>
        <taxon>Cetacea</taxon>
        <taxon>Mysticeti</taxon>
        <taxon>Eschrichtiidae</taxon>
        <taxon>Eschrichtius</taxon>
    </lineage>
</organism>
<reference evidence="2 3" key="1">
    <citation type="submission" date="2022-11" db="EMBL/GenBank/DDBJ databases">
        <title>Whole genome sequence of Eschrichtius robustus ER-17-0199.</title>
        <authorList>
            <person name="Bruniche-Olsen A."/>
            <person name="Black A.N."/>
            <person name="Fields C.J."/>
            <person name="Walden K."/>
            <person name="Dewoody J.A."/>
        </authorList>
    </citation>
    <scope>NUCLEOTIDE SEQUENCE [LARGE SCALE GENOMIC DNA]</scope>
    <source>
        <strain evidence="2">ER-17-0199</strain>
        <tissue evidence="2">Blubber</tissue>
    </source>
</reference>
<dbReference type="EMBL" id="JAIQCJ010001822">
    <property type="protein sequence ID" value="KAJ8787254.1"/>
    <property type="molecule type" value="Genomic_DNA"/>
</dbReference>
<feature type="region of interest" description="Disordered" evidence="1">
    <location>
        <begin position="1"/>
        <end position="54"/>
    </location>
</feature>
<keyword evidence="3" id="KW-1185">Reference proteome</keyword>
<dbReference type="AlphaFoldDB" id="A0AB34H6F0"/>
<name>A0AB34H6F0_ESCRO</name>
<comment type="caution">
    <text evidence="2">The sequence shown here is derived from an EMBL/GenBank/DDBJ whole genome shotgun (WGS) entry which is preliminary data.</text>
</comment>
<accession>A0AB34H6F0</accession>
<gene>
    <name evidence="2" type="ORF">J1605_005840</name>
</gene>
<evidence type="ECO:0000256" key="1">
    <source>
        <dbReference type="SAM" id="MobiDB-lite"/>
    </source>
</evidence>
<proteinExistence type="predicted"/>
<protein>
    <submittedName>
        <fullName evidence="2">Uncharacterized protein</fullName>
    </submittedName>
</protein>
<evidence type="ECO:0000313" key="2">
    <source>
        <dbReference type="EMBL" id="KAJ8787254.1"/>
    </source>
</evidence>
<evidence type="ECO:0000313" key="3">
    <source>
        <dbReference type="Proteomes" id="UP001159641"/>
    </source>
</evidence>